<dbReference type="CDD" id="cd03221">
    <property type="entry name" value="ABCF_EF-3"/>
    <property type="match status" value="1"/>
</dbReference>
<feature type="coiled-coil region" evidence="3">
    <location>
        <begin position="251"/>
        <end position="278"/>
    </location>
</feature>
<evidence type="ECO:0000313" key="5">
    <source>
        <dbReference type="EMBL" id="SES24647.1"/>
    </source>
</evidence>
<proteinExistence type="predicted"/>
<dbReference type="STRING" id="587636.SAMN05216199_2540"/>
<dbReference type="SMART" id="SM00382">
    <property type="entry name" value="AAA"/>
    <property type="match status" value="2"/>
</dbReference>
<gene>
    <name evidence="5" type="ORF">SAMN05216199_2540</name>
</gene>
<dbReference type="InterPro" id="IPR003439">
    <property type="entry name" value="ABC_transporter-like_ATP-bd"/>
</dbReference>
<accession>A0A1H9VTD8</accession>
<keyword evidence="2 5" id="KW-0067">ATP-binding</keyword>
<dbReference type="InterPro" id="IPR027417">
    <property type="entry name" value="P-loop_NTPase"/>
</dbReference>
<dbReference type="PROSITE" id="PS00211">
    <property type="entry name" value="ABC_TRANSPORTER_1"/>
    <property type="match status" value="2"/>
</dbReference>
<keyword evidence="3" id="KW-0175">Coiled coil</keyword>
<dbReference type="GO" id="GO:0005524">
    <property type="term" value="F:ATP binding"/>
    <property type="evidence" value="ECO:0007669"/>
    <property type="project" value="UniProtKB-KW"/>
</dbReference>
<feature type="domain" description="ABC transporter" evidence="4">
    <location>
        <begin position="7"/>
        <end position="255"/>
    </location>
</feature>
<evidence type="ECO:0000313" key="6">
    <source>
        <dbReference type="Proteomes" id="UP000199019"/>
    </source>
</evidence>
<keyword evidence="6" id="KW-1185">Reference proteome</keyword>
<dbReference type="AlphaFoldDB" id="A0A1H9VTD8"/>
<dbReference type="FunFam" id="3.40.50.300:FF:000011">
    <property type="entry name" value="Putative ABC transporter ATP-binding component"/>
    <property type="match status" value="1"/>
</dbReference>
<dbReference type="GO" id="GO:0016887">
    <property type="term" value="F:ATP hydrolysis activity"/>
    <property type="evidence" value="ECO:0007669"/>
    <property type="project" value="InterPro"/>
</dbReference>
<dbReference type="PANTHER" id="PTHR42855">
    <property type="entry name" value="ABC TRANSPORTER ATP-BINDING SUBUNIT"/>
    <property type="match status" value="1"/>
</dbReference>
<reference evidence="6" key="1">
    <citation type="submission" date="2016-10" db="EMBL/GenBank/DDBJ databases">
        <authorList>
            <person name="Varghese N."/>
            <person name="Submissions S."/>
        </authorList>
    </citation>
    <scope>NUCLEOTIDE SEQUENCE [LARGE SCALE GENOMIC DNA]</scope>
    <source>
        <strain evidence="6">CGMCC 1.6963</strain>
    </source>
</reference>
<dbReference type="Gene3D" id="3.40.50.300">
    <property type="entry name" value="P-loop containing nucleotide triphosphate hydrolases"/>
    <property type="match status" value="2"/>
</dbReference>
<dbReference type="Pfam" id="PF00005">
    <property type="entry name" value="ABC_tran"/>
    <property type="match status" value="2"/>
</dbReference>
<dbReference type="Proteomes" id="UP000199019">
    <property type="component" value="Unassembled WGS sequence"/>
</dbReference>
<keyword evidence="1" id="KW-0547">Nucleotide-binding</keyword>
<evidence type="ECO:0000256" key="2">
    <source>
        <dbReference type="ARBA" id="ARBA00022840"/>
    </source>
</evidence>
<dbReference type="SUPFAM" id="SSF52540">
    <property type="entry name" value="P-loop containing nucleoside triphosphate hydrolases"/>
    <property type="match status" value="2"/>
</dbReference>
<dbReference type="InterPro" id="IPR003593">
    <property type="entry name" value="AAA+_ATPase"/>
</dbReference>
<dbReference type="PANTHER" id="PTHR42855:SF1">
    <property type="entry name" value="ABC TRANSPORTER DOMAIN-CONTAINING PROTEIN"/>
    <property type="match status" value="1"/>
</dbReference>
<evidence type="ECO:0000256" key="3">
    <source>
        <dbReference type="SAM" id="Coils"/>
    </source>
</evidence>
<dbReference type="InterPro" id="IPR017871">
    <property type="entry name" value="ABC_transporter-like_CS"/>
</dbReference>
<evidence type="ECO:0000259" key="4">
    <source>
        <dbReference type="PROSITE" id="PS50893"/>
    </source>
</evidence>
<dbReference type="PROSITE" id="PS50893">
    <property type="entry name" value="ABC_TRANSPORTER_2"/>
    <property type="match status" value="2"/>
</dbReference>
<evidence type="ECO:0000256" key="1">
    <source>
        <dbReference type="ARBA" id="ARBA00022741"/>
    </source>
</evidence>
<dbReference type="EMBL" id="FOHB01000004">
    <property type="protein sequence ID" value="SES24647.1"/>
    <property type="molecule type" value="Genomic_DNA"/>
</dbReference>
<sequence length="530" mass="57263">MLMSTNLLLRDLTVSLGGRVVLDGVDLTAHPGERIGLVGENGSGKSTLLRVAAGLLAPDGGEVQVPPDLGYLPQDGGLDPTATVGEVLHQALAPLHEGVARLERLAAALADNTATAGEYDAALAWAQAHDAWDADRRSRVAARRLGLQDLRPEQPVSELSGGERSRLALAALLTRQPSCLLLDEPTNHLDDEALDFLESALLGLPGIVVAASHDRVFLERVCTSVIDLDPSHFGTDGRGGRRFTGGYSTYLHHKQAARRRWEEAYEAEQDERASLETAARTVARDIAHGRAPRDNDGFIHHFKGSRVQDTVRRRVRNAEQRLAALDRRAVPRPPAPLTLTGAFDEQVRAARVRARELAVHGRLRLDRLDVEPGEKLLLTGPNGSGKSTLLGVLAGRVRADSGTVDVQARRVGHLPQDVRFRDPGRSARAVFEAAAPRRDLAELGLLPPGHHSRPVGELSLGQQRRLALALLVAGLPDLVLLDEPSNHLSLALVEELEQALRDTPATVVVASHDRWLRGRWSGSHTELGPA</sequence>
<name>A0A1H9VTD8_9MICO</name>
<feature type="domain" description="ABC transporter" evidence="4">
    <location>
        <begin position="347"/>
        <end position="530"/>
    </location>
</feature>
<dbReference type="InterPro" id="IPR051309">
    <property type="entry name" value="ABCF_ATPase"/>
</dbReference>
<organism evidence="5 6">
    <name type="scientific">Pedococcus cremeus</name>
    <dbReference type="NCBI Taxonomy" id="587636"/>
    <lineage>
        <taxon>Bacteria</taxon>
        <taxon>Bacillati</taxon>
        <taxon>Actinomycetota</taxon>
        <taxon>Actinomycetes</taxon>
        <taxon>Micrococcales</taxon>
        <taxon>Intrasporangiaceae</taxon>
        <taxon>Pedococcus</taxon>
    </lineage>
</organism>
<protein>
    <submittedName>
        <fullName evidence="5">Macrolide transport system ATP-binding/permease protein</fullName>
    </submittedName>
</protein>